<dbReference type="HAMAP" id="MF_01207">
    <property type="entry name" value="MsrQ"/>
    <property type="match status" value="1"/>
</dbReference>
<feature type="transmembrane region" description="Helical" evidence="8">
    <location>
        <begin position="154"/>
        <end position="171"/>
    </location>
</feature>
<evidence type="ECO:0000256" key="3">
    <source>
        <dbReference type="ARBA" id="ARBA00022617"/>
    </source>
</evidence>
<comment type="subcellular location">
    <subcellularLocation>
        <location evidence="8">Cell membrane</location>
        <topology evidence="8">Multi-pass membrane protein</topology>
    </subcellularLocation>
    <subcellularLocation>
        <location evidence="1">Membrane</location>
        <topology evidence="1">Multi-pass membrane protein</topology>
    </subcellularLocation>
</comment>
<evidence type="ECO:0000256" key="1">
    <source>
        <dbReference type="ARBA" id="ARBA00004141"/>
    </source>
</evidence>
<dbReference type="EMBL" id="AP014879">
    <property type="protein sequence ID" value="BAV33020.1"/>
    <property type="molecule type" value="Genomic_DNA"/>
</dbReference>
<evidence type="ECO:0000256" key="4">
    <source>
        <dbReference type="ARBA" id="ARBA00022692"/>
    </source>
</evidence>
<dbReference type="AlphaFoldDB" id="A0A1B4XDY1"/>
<dbReference type="FunCoup" id="A0A1B4XDY1">
    <property type="interactions" value="32"/>
</dbReference>
<keyword evidence="2 8" id="KW-0813">Transport</keyword>
<proteinExistence type="inferred from homology"/>
<feature type="transmembrane region" description="Helical" evidence="8">
    <location>
        <begin position="51"/>
        <end position="68"/>
    </location>
</feature>
<dbReference type="PANTHER" id="PTHR36964">
    <property type="entry name" value="PROTEIN-METHIONINE-SULFOXIDE REDUCTASE HEME-BINDING SUBUNIT MSRQ"/>
    <property type="match status" value="1"/>
</dbReference>
<feature type="transmembrane region" description="Helical" evidence="8">
    <location>
        <begin position="177"/>
        <end position="193"/>
    </location>
</feature>
<evidence type="ECO:0000256" key="7">
    <source>
        <dbReference type="ARBA" id="ARBA00023136"/>
    </source>
</evidence>
<comment type="subunit">
    <text evidence="8">Heterodimer of a catalytic subunit (MsrP) and a heme-binding subunit (MsrQ).</text>
</comment>
<evidence type="ECO:0000256" key="6">
    <source>
        <dbReference type="ARBA" id="ARBA00023004"/>
    </source>
</evidence>
<dbReference type="KEGG" id="slim:SCL_0698"/>
<dbReference type="PANTHER" id="PTHR36964:SF1">
    <property type="entry name" value="PROTEIN-METHIONINE-SULFOXIDE REDUCTASE HEME-BINDING SUBUNIT MSRQ"/>
    <property type="match status" value="1"/>
</dbReference>
<keyword evidence="5 8" id="KW-1133">Transmembrane helix</keyword>
<dbReference type="NCBIfam" id="NF003833">
    <property type="entry name" value="PRK05419.1-5"/>
    <property type="match status" value="1"/>
</dbReference>
<evidence type="ECO:0000259" key="9">
    <source>
        <dbReference type="Pfam" id="PF01794"/>
    </source>
</evidence>
<keyword evidence="8" id="KW-0479">Metal-binding</keyword>
<dbReference type="Pfam" id="PF01794">
    <property type="entry name" value="Ferric_reduct"/>
    <property type="match status" value="1"/>
</dbReference>
<keyword evidence="7 8" id="KW-0472">Membrane</keyword>
<dbReference type="InterPro" id="IPR013130">
    <property type="entry name" value="Fe3_Rdtase_TM_dom"/>
</dbReference>
<keyword evidence="6 8" id="KW-0408">Iron</keyword>
<feature type="transmembrane region" description="Helical" evidence="8">
    <location>
        <begin position="80"/>
        <end position="99"/>
    </location>
</feature>
<dbReference type="GO" id="GO:0020037">
    <property type="term" value="F:heme binding"/>
    <property type="evidence" value="ECO:0007669"/>
    <property type="project" value="UniProtKB-UniRule"/>
</dbReference>
<feature type="domain" description="Ferric oxidoreductase" evidence="9">
    <location>
        <begin position="49"/>
        <end position="160"/>
    </location>
</feature>
<dbReference type="GO" id="GO:0016679">
    <property type="term" value="F:oxidoreductase activity, acting on diphenols and related substances as donors"/>
    <property type="evidence" value="ECO:0007669"/>
    <property type="project" value="TreeGrafter"/>
</dbReference>
<reference evidence="10 11" key="1">
    <citation type="submission" date="2015-05" db="EMBL/GenBank/DDBJ databases">
        <title>Complete genome sequence of a sulfur-oxidizing gammaproteobacterium strain HA5.</title>
        <authorList>
            <person name="Miura A."/>
            <person name="Kojima H."/>
            <person name="Fukui M."/>
        </authorList>
    </citation>
    <scope>NUCLEOTIDE SEQUENCE [LARGE SCALE GENOMIC DNA]</scope>
    <source>
        <strain evidence="10 11">HA5</strain>
    </source>
</reference>
<keyword evidence="8" id="KW-1003">Cell membrane</keyword>
<comment type="similarity">
    <text evidence="8">Belongs to the MsrQ family.</text>
</comment>
<dbReference type="Proteomes" id="UP000243180">
    <property type="component" value="Chromosome"/>
</dbReference>
<comment type="cofactor">
    <cofactor evidence="8">
        <name>heme b</name>
        <dbReference type="ChEBI" id="CHEBI:60344"/>
    </cofactor>
    <text evidence="8">Binds 1 heme b (iron(II)-protoporphyrin IX) group per subunit.</text>
</comment>
<dbReference type="GO" id="GO:0005886">
    <property type="term" value="C:plasma membrane"/>
    <property type="evidence" value="ECO:0007669"/>
    <property type="project" value="UniProtKB-SubCell"/>
</dbReference>
<evidence type="ECO:0000313" key="11">
    <source>
        <dbReference type="Proteomes" id="UP000243180"/>
    </source>
</evidence>
<dbReference type="InParanoid" id="A0A1B4XDY1"/>
<keyword evidence="8" id="KW-0285">Flavoprotein</keyword>
<keyword evidence="3 8" id="KW-0349">Heme</keyword>
<gene>
    <name evidence="8" type="primary">msrQ</name>
    <name evidence="10" type="ORF">SCL_0698</name>
</gene>
<evidence type="ECO:0000313" key="10">
    <source>
        <dbReference type="EMBL" id="BAV33020.1"/>
    </source>
</evidence>
<comment type="function">
    <text evidence="8">Part of the MsrPQ system that repairs oxidized periplasmic proteins containing methionine sulfoxide residues (Met-O), using respiratory chain electrons. Thus protects these proteins from oxidative-stress damage caused by reactive species of oxygen and chlorine generated by the host defense mechanisms. MsrPQ is essential for the maintenance of envelope integrity under bleach stress, rescuing a wide series of structurally unrelated periplasmic proteins from methionine oxidation. MsrQ provides electrons for reduction to the reductase catalytic subunit MsrP, using the quinone pool of the respiratory chain.</text>
</comment>
<evidence type="ECO:0000256" key="8">
    <source>
        <dbReference type="HAMAP-Rule" id="MF_01207"/>
    </source>
</evidence>
<organism evidence="10 11">
    <name type="scientific">Sulfuricaulis limicola</name>
    <dbReference type="NCBI Taxonomy" id="1620215"/>
    <lineage>
        <taxon>Bacteria</taxon>
        <taxon>Pseudomonadati</taxon>
        <taxon>Pseudomonadota</taxon>
        <taxon>Gammaproteobacteria</taxon>
        <taxon>Acidiferrobacterales</taxon>
        <taxon>Acidiferrobacteraceae</taxon>
        <taxon>Sulfuricaulis</taxon>
    </lineage>
</organism>
<dbReference type="GO" id="GO:0030091">
    <property type="term" value="P:protein repair"/>
    <property type="evidence" value="ECO:0007669"/>
    <property type="project" value="UniProtKB-UniRule"/>
</dbReference>
<evidence type="ECO:0000256" key="5">
    <source>
        <dbReference type="ARBA" id="ARBA00022989"/>
    </source>
</evidence>
<feature type="transmembrane region" description="Helical" evidence="8">
    <location>
        <begin position="115"/>
        <end position="133"/>
    </location>
</feature>
<sequence length="209" mass="24351">MFDRNQQIRWVIKPAIFMLALIPLAILIYRALTNDLGANPIETINRYTGDWVLRFLMLTLAVTPLRRLTGWNGLLRYRRMLGLFAFFYACLHFLSYAWLDQYFVLADIIKDVIKRPYITVGFASFLMLIPLALTSTNAMIRRLGAKRWQQLHRLVYLIGIGGVVHFLWLVKSDIREPLVYGVVLALLLGFRLWDRRRRTPDVIPSGAVR</sequence>
<evidence type="ECO:0000256" key="2">
    <source>
        <dbReference type="ARBA" id="ARBA00022448"/>
    </source>
</evidence>
<dbReference type="InterPro" id="IPR022837">
    <property type="entry name" value="MsrQ-like"/>
</dbReference>
<dbReference type="GO" id="GO:0009055">
    <property type="term" value="F:electron transfer activity"/>
    <property type="evidence" value="ECO:0007669"/>
    <property type="project" value="UniProtKB-UniRule"/>
</dbReference>
<comment type="cofactor">
    <cofactor evidence="8">
        <name>FMN</name>
        <dbReference type="ChEBI" id="CHEBI:58210"/>
    </cofactor>
    <text evidence="8">Binds 1 FMN per subunit.</text>
</comment>
<keyword evidence="8" id="KW-0288">FMN</keyword>
<keyword evidence="11" id="KW-1185">Reference proteome</keyword>
<name>A0A1B4XDY1_9GAMM</name>
<dbReference type="GO" id="GO:0046872">
    <property type="term" value="F:metal ion binding"/>
    <property type="evidence" value="ECO:0007669"/>
    <property type="project" value="UniProtKB-KW"/>
</dbReference>
<dbReference type="GO" id="GO:0010181">
    <property type="term" value="F:FMN binding"/>
    <property type="evidence" value="ECO:0007669"/>
    <property type="project" value="UniProtKB-UniRule"/>
</dbReference>
<accession>A0A1B4XDY1</accession>
<protein>
    <recommendedName>
        <fullName evidence="8">Protein-methionine-sulfoxide reductase heme-binding subunit MsrQ</fullName>
    </recommendedName>
    <alternativeName>
        <fullName evidence="8">Flavocytochrome MsrQ</fullName>
    </alternativeName>
</protein>
<keyword evidence="8" id="KW-0249">Electron transport</keyword>
<keyword evidence="4 8" id="KW-0812">Transmembrane</keyword>
<feature type="transmembrane region" description="Helical" evidence="8">
    <location>
        <begin position="12"/>
        <end position="31"/>
    </location>
</feature>